<evidence type="ECO:0000256" key="2">
    <source>
        <dbReference type="ARBA" id="ARBA00022475"/>
    </source>
</evidence>
<evidence type="ECO:0000256" key="5">
    <source>
        <dbReference type="ARBA" id="ARBA00023136"/>
    </source>
</evidence>
<dbReference type="BioCyc" id="MetaCyc:MONOMER-20374"/>
<evidence type="ECO:0000256" key="1">
    <source>
        <dbReference type="ARBA" id="ARBA00004236"/>
    </source>
</evidence>
<dbReference type="CAZy" id="GT2">
    <property type="family name" value="Glycosyltransferase Family 2"/>
</dbReference>
<evidence type="ECO:0000256" key="6">
    <source>
        <dbReference type="ARBA" id="ARBA00037281"/>
    </source>
</evidence>
<feature type="domain" description="Glycosyltransferase 2-like" evidence="11">
    <location>
        <begin position="15"/>
        <end position="122"/>
    </location>
</feature>
<dbReference type="AlphaFoldDB" id="C5C797"/>
<dbReference type="GO" id="GO:0005886">
    <property type="term" value="C:plasma membrane"/>
    <property type="evidence" value="ECO:0007669"/>
    <property type="project" value="UniProtKB-SubCell"/>
</dbReference>
<sequence length="269" mass="29244">MPGAHPVTPARPTVSVVVPVLDDAEHLRVCLALLAAQSRPALEVVVVDNGCVDDSAVLARAAGARVVREPRRGVPAAAAAGLDAAVGELLVRCDADTRMPADWLERIVARFDADPGLDALTGPGTFHDQPGLRGQVRAALYTGTYRWGAGAAVAATPVWGSNCALRAEAWQAVRTRVHRERGDVHDDLDLSFQLALAGRRIRFDPDLRVEVAGRIFHSLRQRVRQGRMAVTTLQVNWARLSPGRRWLRRAARAHPRSRWGRGPDGQSRD</sequence>
<dbReference type="PATRIC" id="fig|465515.4.peg.2043"/>
<evidence type="ECO:0000313" key="12">
    <source>
        <dbReference type="EMBL" id="ACS31585.1"/>
    </source>
</evidence>
<comment type="pathway">
    <text evidence="7">Carotenoid biosynthesis; staphyloxanthin biosynthesis; staphyloxanthin from farnesyl diphosphate: step 4/5.</text>
</comment>
<dbReference type="PANTHER" id="PTHR43646">
    <property type="entry name" value="GLYCOSYLTRANSFERASE"/>
    <property type="match status" value="1"/>
</dbReference>
<evidence type="ECO:0000256" key="4">
    <source>
        <dbReference type="ARBA" id="ARBA00022679"/>
    </source>
</evidence>
<dbReference type="GO" id="GO:0016757">
    <property type="term" value="F:glycosyltransferase activity"/>
    <property type="evidence" value="ECO:0007669"/>
    <property type="project" value="UniProtKB-KW"/>
</dbReference>
<comment type="function">
    <text evidence="6">Catalyzes the glycosylation of 4,4'-diaponeurosporenoate, i.e. the esterification of glucose at the C1'' position with the carboxyl group of 4,4'-diaponeurosporenic acid, to form glycosyl-4,4'-diaponeurosporenoate. This is a step in the biosynthesis of staphyloxanthin, an orange pigment present in most staphylococci strains.</text>
</comment>
<comment type="subcellular location">
    <subcellularLocation>
        <location evidence="1">Cell membrane</location>
    </subcellularLocation>
</comment>
<dbReference type="InterPro" id="IPR029044">
    <property type="entry name" value="Nucleotide-diphossugar_trans"/>
</dbReference>
<feature type="compositionally biased region" description="Basic residues" evidence="10">
    <location>
        <begin position="249"/>
        <end position="259"/>
    </location>
</feature>
<dbReference type="GeneID" id="93343966"/>
<evidence type="ECO:0000256" key="3">
    <source>
        <dbReference type="ARBA" id="ARBA00022676"/>
    </source>
</evidence>
<evidence type="ECO:0000256" key="10">
    <source>
        <dbReference type="SAM" id="MobiDB-lite"/>
    </source>
</evidence>
<dbReference type="RefSeq" id="WP_012751111.1">
    <property type="nucleotide sequence ID" value="NC_012803.1"/>
</dbReference>
<accession>C5C797</accession>
<dbReference type="EnsemblBacteria" id="ACS31585">
    <property type="protein sequence ID" value="ACS31585"/>
    <property type="gene ID" value="Mlut_21170"/>
</dbReference>
<keyword evidence="5" id="KW-0472">Membrane</keyword>
<name>C5C797_MICLC</name>
<evidence type="ECO:0000256" key="8">
    <source>
        <dbReference type="ARBA" id="ARBA00038120"/>
    </source>
</evidence>
<dbReference type="PANTHER" id="PTHR43646:SF2">
    <property type="entry name" value="GLYCOSYLTRANSFERASE 2-LIKE DOMAIN-CONTAINING PROTEIN"/>
    <property type="match status" value="1"/>
</dbReference>
<dbReference type="Gene3D" id="3.90.550.10">
    <property type="entry name" value="Spore Coat Polysaccharide Biosynthesis Protein SpsA, Chain A"/>
    <property type="match status" value="1"/>
</dbReference>
<protein>
    <recommendedName>
        <fullName evidence="9">4,4'-diaponeurosporenoate glycosyltransferase</fullName>
    </recommendedName>
</protein>
<keyword evidence="13" id="KW-1185">Reference proteome</keyword>
<dbReference type="SUPFAM" id="SSF53448">
    <property type="entry name" value="Nucleotide-diphospho-sugar transferases"/>
    <property type="match status" value="1"/>
</dbReference>
<dbReference type="Pfam" id="PF00535">
    <property type="entry name" value="Glycos_transf_2"/>
    <property type="match status" value="1"/>
</dbReference>
<evidence type="ECO:0000256" key="9">
    <source>
        <dbReference type="ARBA" id="ARBA00040345"/>
    </source>
</evidence>
<keyword evidence="4 12" id="KW-0808">Transferase</keyword>
<dbReference type="HOGENOM" id="CLU_025996_17_0_11"/>
<proteinExistence type="inferred from homology"/>
<dbReference type="Proteomes" id="UP000000738">
    <property type="component" value="Chromosome"/>
</dbReference>
<keyword evidence="3" id="KW-0328">Glycosyltransferase</keyword>
<dbReference type="CDD" id="cd00761">
    <property type="entry name" value="Glyco_tranf_GTA_type"/>
    <property type="match status" value="1"/>
</dbReference>
<dbReference type="STRING" id="465515.Mlut_21170"/>
<evidence type="ECO:0000259" key="11">
    <source>
        <dbReference type="Pfam" id="PF00535"/>
    </source>
</evidence>
<comment type="similarity">
    <text evidence="8">Belongs to the glycosyltransferase 2 family. CrtQ subfamily.</text>
</comment>
<dbReference type="KEGG" id="mlu:Mlut_21170"/>
<dbReference type="eggNOG" id="COG1215">
    <property type="taxonomic scope" value="Bacteria"/>
</dbReference>
<evidence type="ECO:0000313" key="13">
    <source>
        <dbReference type="Proteomes" id="UP000000738"/>
    </source>
</evidence>
<organism evidence="12 13">
    <name type="scientific">Micrococcus luteus (strain ATCC 4698 / DSM 20030 / JCM 1464 / CCM 169 / CCUG 5858 / IAM 1056 / NBRC 3333 / NCIMB 9278 / NCTC 2665 / VKM Ac-2230)</name>
    <name type="common">Micrococcus lysodeikticus</name>
    <dbReference type="NCBI Taxonomy" id="465515"/>
    <lineage>
        <taxon>Bacteria</taxon>
        <taxon>Bacillati</taxon>
        <taxon>Actinomycetota</taxon>
        <taxon>Actinomycetes</taxon>
        <taxon>Micrococcales</taxon>
        <taxon>Micrococcaceae</taxon>
        <taxon>Micrococcus</taxon>
    </lineage>
</organism>
<dbReference type="EMBL" id="CP001628">
    <property type="protein sequence ID" value="ACS31585.1"/>
    <property type="molecule type" value="Genomic_DNA"/>
</dbReference>
<feature type="region of interest" description="Disordered" evidence="10">
    <location>
        <begin position="249"/>
        <end position="269"/>
    </location>
</feature>
<evidence type="ECO:0000256" key="7">
    <source>
        <dbReference type="ARBA" id="ARBA00037904"/>
    </source>
</evidence>
<dbReference type="InterPro" id="IPR001173">
    <property type="entry name" value="Glyco_trans_2-like"/>
</dbReference>
<keyword evidence="2" id="KW-1003">Cell membrane</keyword>
<gene>
    <name evidence="12" type="ordered locus">Mlut_21170</name>
</gene>
<reference evidence="13" key="1">
    <citation type="journal article" date="2010" name="J. Bacteriol.">
        <title>Genome sequence of the Fleming strain of Micrococcus luteus, a simple free-living actinobacterium.</title>
        <authorList>
            <person name="Young M."/>
            <person name="Artsatbanov V."/>
            <person name="Beller H.R."/>
            <person name="Chandra G."/>
            <person name="Chater K.F."/>
            <person name="Dover L.G."/>
            <person name="Goh E.B."/>
            <person name="Kahan T."/>
            <person name="Kaprelyants A.S."/>
            <person name="Kyrpides N."/>
            <person name="Lapidus A."/>
            <person name="Lowry S.R."/>
            <person name="Lykidis A."/>
            <person name="Mahillon J."/>
            <person name="Markowitz V."/>
            <person name="Mavromatis K."/>
            <person name="Mukamolova G.V."/>
            <person name="Oren A."/>
            <person name="Rokem J.S."/>
            <person name="Smith M.C."/>
            <person name="Young D.I."/>
            <person name="Greenblatt C.L."/>
        </authorList>
    </citation>
    <scope>NUCLEOTIDE SEQUENCE [LARGE SCALE GENOMIC DNA]</scope>
    <source>
        <strain evidence="13">ATCC 4698 / DSM 20030 / JCM 1464 / NBRC 3333 / NCIMB 9278 / NCTC 2665 / VKM Ac-2230</strain>
    </source>
</reference>